<dbReference type="EMBL" id="JACEZU010000001">
    <property type="protein sequence ID" value="MBA5685623.1"/>
    <property type="molecule type" value="Genomic_DNA"/>
</dbReference>
<dbReference type="InterPro" id="IPR001633">
    <property type="entry name" value="EAL_dom"/>
</dbReference>
<dbReference type="Pfam" id="PF00072">
    <property type="entry name" value="Response_reg"/>
    <property type="match status" value="1"/>
</dbReference>
<dbReference type="Proteomes" id="UP000573499">
    <property type="component" value="Unassembled WGS sequence"/>
</dbReference>
<evidence type="ECO:0000313" key="4">
    <source>
        <dbReference type="EMBL" id="MBA5685623.1"/>
    </source>
</evidence>
<gene>
    <name evidence="4" type="ORF">H3H39_00955</name>
</gene>
<dbReference type="InterPro" id="IPR001789">
    <property type="entry name" value="Sig_transdc_resp-reg_receiver"/>
</dbReference>
<dbReference type="CDD" id="cd01948">
    <property type="entry name" value="EAL"/>
    <property type="match status" value="1"/>
</dbReference>
<dbReference type="SUPFAM" id="SSF141868">
    <property type="entry name" value="EAL domain-like"/>
    <property type="match status" value="1"/>
</dbReference>
<dbReference type="PROSITE" id="PS50110">
    <property type="entry name" value="RESPONSE_REGULATORY"/>
    <property type="match status" value="1"/>
</dbReference>
<dbReference type="RefSeq" id="WP_182151394.1">
    <property type="nucleotide sequence ID" value="NZ_JACEZU010000001.1"/>
</dbReference>
<dbReference type="InterPro" id="IPR050706">
    <property type="entry name" value="Cyclic-di-GMP_PDE-like"/>
</dbReference>
<dbReference type="Pfam" id="PF00563">
    <property type="entry name" value="EAL"/>
    <property type="match status" value="1"/>
</dbReference>
<dbReference type="PROSITE" id="PS50883">
    <property type="entry name" value="EAL"/>
    <property type="match status" value="1"/>
</dbReference>
<organism evidence="4 5">
    <name type="scientific">Rugamonas apoptosis</name>
    <dbReference type="NCBI Taxonomy" id="2758570"/>
    <lineage>
        <taxon>Bacteria</taxon>
        <taxon>Pseudomonadati</taxon>
        <taxon>Pseudomonadota</taxon>
        <taxon>Betaproteobacteria</taxon>
        <taxon>Burkholderiales</taxon>
        <taxon>Oxalobacteraceae</taxon>
        <taxon>Telluria group</taxon>
        <taxon>Rugamonas</taxon>
    </lineage>
</organism>
<dbReference type="PANTHER" id="PTHR33121">
    <property type="entry name" value="CYCLIC DI-GMP PHOSPHODIESTERASE PDEF"/>
    <property type="match status" value="1"/>
</dbReference>
<evidence type="ECO:0000256" key="1">
    <source>
        <dbReference type="PROSITE-ProRule" id="PRU00169"/>
    </source>
</evidence>
<keyword evidence="1" id="KW-0597">Phosphoprotein</keyword>
<evidence type="ECO:0000259" key="2">
    <source>
        <dbReference type="PROSITE" id="PS50110"/>
    </source>
</evidence>
<dbReference type="AlphaFoldDB" id="A0A7W2IIL4"/>
<dbReference type="Gene3D" id="3.20.20.450">
    <property type="entry name" value="EAL domain"/>
    <property type="match status" value="1"/>
</dbReference>
<reference evidence="4 5" key="1">
    <citation type="submission" date="2020-07" db="EMBL/GenBank/DDBJ databases">
        <title>Novel species isolated from subtropical streams in China.</title>
        <authorList>
            <person name="Lu H."/>
        </authorList>
    </citation>
    <scope>NUCLEOTIDE SEQUENCE [LARGE SCALE GENOMIC DNA]</scope>
    <source>
        <strain evidence="4 5">LX47W</strain>
    </source>
</reference>
<protein>
    <submittedName>
        <fullName evidence="4">EAL domain-containing response regulator</fullName>
    </submittedName>
</protein>
<dbReference type="PANTHER" id="PTHR33121:SF79">
    <property type="entry name" value="CYCLIC DI-GMP PHOSPHODIESTERASE PDED-RELATED"/>
    <property type="match status" value="1"/>
</dbReference>
<dbReference type="SMART" id="SM00052">
    <property type="entry name" value="EAL"/>
    <property type="match status" value="1"/>
</dbReference>
<dbReference type="SUPFAM" id="SSF52172">
    <property type="entry name" value="CheY-like"/>
    <property type="match status" value="1"/>
</dbReference>
<dbReference type="Gene3D" id="3.40.50.2300">
    <property type="match status" value="1"/>
</dbReference>
<keyword evidence="5" id="KW-1185">Reference proteome</keyword>
<dbReference type="SMART" id="SM00448">
    <property type="entry name" value="REC"/>
    <property type="match status" value="1"/>
</dbReference>
<proteinExistence type="predicted"/>
<dbReference type="InterPro" id="IPR035919">
    <property type="entry name" value="EAL_sf"/>
</dbReference>
<accession>A0A7W2IIL4</accession>
<comment type="caution">
    <text evidence="4">The sequence shown here is derived from an EMBL/GenBank/DDBJ whole genome shotgun (WGS) entry which is preliminary data.</text>
</comment>
<feature type="domain" description="Response regulatory" evidence="2">
    <location>
        <begin position="26"/>
        <end position="150"/>
    </location>
</feature>
<name>A0A7W2IIL4_9BURK</name>
<evidence type="ECO:0000313" key="5">
    <source>
        <dbReference type="Proteomes" id="UP000573499"/>
    </source>
</evidence>
<dbReference type="GO" id="GO:0071111">
    <property type="term" value="F:cyclic-guanylate-specific phosphodiesterase activity"/>
    <property type="evidence" value="ECO:0007669"/>
    <property type="project" value="InterPro"/>
</dbReference>
<evidence type="ECO:0000259" key="3">
    <source>
        <dbReference type="PROSITE" id="PS50883"/>
    </source>
</evidence>
<feature type="domain" description="EAL" evidence="3">
    <location>
        <begin position="163"/>
        <end position="417"/>
    </location>
</feature>
<dbReference type="GO" id="GO:0000160">
    <property type="term" value="P:phosphorelay signal transduction system"/>
    <property type="evidence" value="ECO:0007669"/>
    <property type="project" value="InterPro"/>
</dbReference>
<sequence length="431" mass="46546">MNATTITTDAGAAAATRAGAPWHGQRVMVVDDSAVQRSYLVSLLRELGCGTILEAGDGNEALRLLEAEQGVPLFLVLTDLEMPGMDGIELTCQLRERRLAQHLIVVSARDPRLLEIIENMGSEDAAIGLLGTLLKPVQRDALEGLLARAGRGEAAQAALPEHALPAIGELEQALAAGQFLLHYQPKVVMRSGHLKGLEALARWQHPVRGLLAPQHFIPALEGTPLMAGFTLALVRQVLDQLTEWQQAGLPPLTVSVNLSADNLADRGFVDLLAAAVQAAGVAPAALVWEVTETSVMRQLSQALTNLGRLRLMGFGLAMDDFGIGYSSMQQFARCPFTELKIDRAFVNGAAQWPNRHVVLKSALELGQRLGVATVAEGVETEEDWRLLRALGCDLAQGYLLARPMPADALVTWMRTNRRRLRALAEENVGPD</sequence>
<feature type="modified residue" description="4-aspartylphosphate" evidence="1">
    <location>
        <position position="79"/>
    </location>
</feature>
<dbReference type="InterPro" id="IPR011006">
    <property type="entry name" value="CheY-like_superfamily"/>
</dbReference>